<evidence type="ECO:0000256" key="1">
    <source>
        <dbReference type="SAM" id="SignalP"/>
    </source>
</evidence>
<dbReference type="InterPro" id="IPR036691">
    <property type="entry name" value="Endo/exonu/phosph_ase_sf"/>
</dbReference>
<evidence type="ECO:0000259" key="2">
    <source>
        <dbReference type="Pfam" id="PF03372"/>
    </source>
</evidence>
<sequence length="538" mass="59898">MRLSSWLPAAAVTAFVMPLAAIAAEGPIWNYTPATVEEEEPYPLKNMLTWKYYKKPTTFYYNLTSDTASDTNWLGVFHDYGGLPVNGTKGMDPALWVYAPGEKGTVRLETEKMPRGPYKAYLMANDSYVPIVPPVDFHTGKQDNVRFHTLIQTIRPARIGEYWTYDMSGMVNIASDVKNFYFLIYCNGDHWAHSTRGGILFGRPTKHSRRPTNLAVKVKTRRGLHHYIEVVIPVRKAHEPLAPRIRVMSLNLWQGGKNVDDFHARQIHQISKADVDVVSLQETEGTHALRLARGLGWYAHQTADVAIISRYPIVETLNTTATTSKAAAVRIALDGDRQQVIVWAAHLSERHSSYGPYGFCFEGKDGAAVLKAEHDSGRVAEARELAAAMEPHLANADKVPVLLAGDFHAPSHLDYTEASAGMHCGAGAVDWPASRIMAAAGLKDAYREAHPDPVTHPGFTWSIIKKNNTEHGGRPEPQDRIDFVYYAGGGLRMVDSEQWASDIPKPKMFPNHWGNAWPSDHRAPVTTFEFIDSGKDKS</sequence>
<evidence type="ECO:0000313" key="3">
    <source>
        <dbReference type="EMBL" id="PMB63935.1"/>
    </source>
</evidence>
<reference evidence="3 4" key="1">
    <citation type="journal article" date="2016" name="Appl. Microbiol. Biotechnol.">
        <title>Characterization of T-DNA insertion mutants with decreased virulence in the entomopathogenic fungus Beauveria bassiana JEF-007.</title>
        <authorList>
            <person name="Kim S."/>
            <person name="Lee S.J."/>
            <person name="Nai Y.S."/>
            <person name="Yu J.S."/>
            <person name="Lee M.R."/>
            <person name="Yang Y.T."/>
            <person name="Kim J.S."/>
        </authorList>
    </citation>
    <scope>NUCLEOTIDE SEQUENCE [LARGE SCALE GENOMIC DNA]</scope>
    <source>
        <strain evidence="3 4">JEF-007</strain>
    </source>
</reference>
<name>A0A2N6N9H9_BEABA</name>
<dbReference type="EMBL" id="MRVG01000015">
    <property type="protein sequence ID" value="PMB63935.1"/>
    <property type="molecule type" value="Genomic_DNA"/>
</dbReference>
<dbReference type="SUPFAM" id="SSF56219">
    <property type="entry name" value="DNase I-like"/>
    <property type="match status" value="1"/>
</dbReference>
<dbReference type="Proteomes" id="UP000235728">
    <property type="component" value="Unassembled WGS sequence"/>
</dbReference>
<accession>A0A2N6N9H9</accession>
<dbReference type="PANTHER" id="PTHR41349">
    <property type="match status" value="1"/>
</dbReference>
<keyword evidence="1" id="KW-0732">Signal</keyword>
<evidence type="ECO:0000313" key="4">
    <source>
        <dbReference type="Proteomes" id="UP000235728"/>
    </source>
</evidence>
<proteinExistence type="predicted"/>
<dbReference type="PANTHER" id="PTHR41349:SF1">
    <property type="entry name" value="PROTEIN CBG08683"/>
    <property type="match status" value="1"/>
</dbReference>
<protein>
    <submittedName>
        <fullName evidence="3">Uncharacterized protein F14F9.5</fullName>
    </submittedName>
</protein>
<organism evidence="3 4">
    <name type="scientific">Beauveria bassiana</name>
    <name type="common">White muscardine disease fungus</name>
    <name type="synonym">Tritirachium shiotae</name>
    <dbReference type="NCBI Taxonomy" id="176275"/>
    <lineage>
        <taxon>Eukaryota</taxon>
        <taxon>Fungi</taxon>
        <taxon>Dikarya</taxon>
        <taxon>Ascomycota</taxon>
        <taxon>Pezizomycotina</taxon>
        <taxon>Sordariomycetes</taxon>
        <taxon>Hypocreomycetidae</taxon>
        <taxon>Hypocreales</taxon>
        <taxon>Cordycipitaceae</taxon>
        <taxon>Beauveria</taxon>
    </lineage>
</organism>
<dbReference type="OMA" id="ARIGEYW"/>
<comment type="caution">
    <text evidence="3">The sequence shown here is derived from an EMBL/GenBank/DDBJ whole genome shotgun (WGS) entry which is preliminary data.</text>
</comment>
<dbReference type="Gene3D" id="3.60.10.10">
    <property type="entry name" value="Endonuclease/exonuclease/phosphatase"/>
    <property type="match status" value="1"/>
</dbReference>
<feature type="chain" id="PRO_5014639930" evidence="1">
    <location>
        <begin position="25"/>
        <end position="538"/>
    </location>
</feature>
<dbReference type="GO" id="GO:0003824">
    <property type="term" value="F:catalytic activity"/>
    <property type="evidence" value="ECO:0007669"/>
    <property type="project" value="InterPro"/>
</dbReference>
<feature type="signal peptide" evidence="1">
    <location>
        <begin position="1"/>
        <end position="24"/>
    </location>
</feature>
<dbReference type="AlphaFoldDB" id="A0A2N6N9H9"/>
<dbReference type="InterPro" id="IPR005135">
    <property type="entry name" value="Endo/exonuclease/phosphatase"/>
</dbReference>
<gene>
    <name evidence="3" type="primary">F14F9.5_1</name>
    <name evidence="3" type="ORF">BM221_010097</name>
</gene>
<feature type="domain" description="Endonuclease/exonuclease/phosphatase" evidence="2">
    <location>
        <begin position="248"/>
        <end position="521"/>
    </location>
</feature>
<dbReference type="Pfam" id="PF03372">
    <property type="entry name" value="Exo_endo_phos"/>
    <property type="match status" value="1"/>
</dbReference>